<dbReference type="PANTHER" id="PTHR43286:SF1">
    <property type="entry name" value="ENDONUCLEASE III-LIKE PROTEIN 1"/>
    <property type="match status" value="1"/>
</dbReference>
<evidence type="ECO:0000313" key="9">
    <source>
        <dbReference type="EMBL" id="CAD2220543.1"/>
    </source>
</evidence>
<evidence type="ECO:0000256" key="3">
    <source>
        <dbReference type="ARBA" id="ARBA00022801"/>
    </source>
</evidence>
<dbReference type="FunFam" id="1.10.340.30:FF:000001">
    <property type="entry name" value="Endonuclease III"/>
    <property type="match status" value="1"/>
</dbReference>
<dbReference type="GO" id="GO:0000703">
    <property type="term" value="F:oxidized pyrimidine nucleobase lesion DNA N-glycosylase activity"/>
    <property type="evidence" value="ECO:0007669"/>
    <property type="project" value="UniProtKB-ARBA"/>
</dbReference>
<comment type="similarity">
    <text evidence="1">Belongs to the Nth/MutY family.</text>
</comment>
<proteinExistence type="inferred from homology"/>
<dbReference type="SUPFAM" id="SSF48150">
    <property type="entry name" value="DNA-glycosylase"/>
    <property type="match status" value="1"/>
</dbReference>
<keyword evidence="4" id="KW-0234">DNA repair</keyword>
<dbReference type="Pfam" id="PF00730">
    <property type="entry name" value="HhH-GPD"/>
    <property type="match status" value="1"/>
</dbReference>
<name>A0A7G2CPS2_9TRYP</name>
<dbReference type="GO" id="GO:0016829">
    <property type="term" value="F:lyase activity"/>
    <property type="evidence" value="ECO:0007669"/>
    <property type="project" value="UniProtKB-KW"/>
</dbReference>
<keyword evidence="10" id="KW-1185">Reference proteome</keyword>
<evidence type="ECO:0000313" key="10">
    <source>
        <dbReference type="Proteomes" id="UP000515908"/>
    </source>
</evidence>
<dbReference type="GO" id="GO:0006285">
    <property type="term" value="P:base-excision repair, AP site formation"/>
    <property type="evidence" value="ECO:0007669"/>
    <property type="project" value="TreeGrafter"/>
</dbReference>
<dbReference type="Gene3D" id="1.10.1670.10">
    <property type="entry name" value="Helix-hairpin-Helix base-excision DNA repair enzymes (C-terminal)"/>
    <property type="match status" value="1"/>
</dbReference>
<evidence type="ECO:0000256" key="4">
    <source>
        <dbReference type="ARBA" id="ARBA00023204"/>
    </source>
</evidence>
<keyword evidence="3" id="KW-0378">Hydrolase</keyword>
<dbReference type="InterPro" id="IPR011257">
    <property type="entry name" value="DNA_glycosylase"/>
</dbReference>
<evidence type="ECO:0000256" key="1">
    <source>
        <dbReference type="ARBA" id="ARBA00008343"/>
    </source>
</evidence>
<dbReference type="InterPro" id="IPR000445">
    <property type="entry name" value="HhH_motif"/>
</dbReference>
<accession>A0A7G2CPS2</accession>
<feature type="region of interest" description="Disordered" evidence="7">
    <location>
        <begin position="175"/>
        <end position="204"/>
    </location>
</feature>
<dbReference type="InterPro" id="IPR003265">
    <property type="entry name" value="HhH-GPD_domain"/>
</dbReference>
<keyword evidence="2" id="KW-0227">DNA damage</keyword>
<keyword evidence="6" id="KW-0326">Glycosidase</keyword>
<feature type="compositionally biased region" description="Basic and acidic residues" evidence="7">
    <location>
        <begin position="187"/>
        <end position="197"/>
    </location>
</feature>
<dbReference type="PIRSF" id="PIRSF001435">
    <property type="entry name" value="Nth"/>
    <property type="match status" value="1"/>
</dbReference>
<evidence type="ECO:0000256" key="7">
    <source>
        <dbReference type="SAM" id="MobiDB-lite"/>
    </source>
</evidence>
<keyword evidence="5" id="KW-0456">Lyase</keyword>
<organism evidence="9 10">
    <name type="scientific">Angomonas deanei</name>
    <dbReference type="NCBI Taxonomy" id="59799"/>
    <lineage>
        <taxon>Eukaryota</taxon>
        <taxon>Discoba</taxon>
        <taxon>Euglenozoa</taxon>
        <taxon>Kinetoplastea</taxon>
        <taxon>Metakinetoplastina</taxon>
        <taxon>Trypanosomatida</taxon>
        <taxon>Trypanosomatidae</taxon>
        <taxon>Strigomonadinae</taxon>
        <taxon>Angomonas</taxon>
    </lineage>
</organism>
<dbReference type="Gene3D" id="1.10.340.30">
    <property type="entry name" value="Hypothetical protein, domain 2"/>
    <property type="match status" value="1"/>
</dbReference>
<reference evidence="9 10" key="1">
    <citation type="submission" date="2020-08" db="EMBL/GenBank/DDBJ databases">
        <authorList>
            <person name="Newling K."/>
            <person name="Davey J."/>
            <person name="Forrester S."/>
        </authorList>
    </citation>
    <scope>NUCLEOTIDE SEQUENCE [LARGE SCALE GENOMIC DNA]</scope>
    <source>
        <strain evidence="10">Crithidia deanei Carvalho (ATCC PRA-265)</strain>
    </source>
</reference>
<dbReference type="GO" id="GO:0003677">
    <property type="term" value="F:DNA binding"/>
    <property type="evidence" value="ECO:0007669"/>
    <property type="project" value="InterPro"/>
</dbReference>
<dbReference type="EMBL" id="LR877161">
    <property type="protein sequence ID" value="CAD2220543.1"/>
    <property type="molecule type" value="Genomic_DNA"/>
</dbReference>
<dbReference type="PANTHER" id="PTHR43286">
    <property type="entry name" value="ENDONUCLEASE III-LIKE PROTEIN 1"/>
    <property type="match status" value="1"/>
</dbReference>
<dbReference type="GO" id="GO:0003906">
    <property type="term" value="F:DNA-(apurinic or apyrimidinic site) endonuclease activity"/>
    <property type="evidence" value="ECO:0007669"/>
    <property type="project" value="TreeGrafter"/>
</dbReference>
<dbReference type="VEuPathDB" id="TriTrypDB:ADEAN_000806500"/>
<dbReference type="OrthoDB" id="2099276at2759"/>
<dbReference type="GO" id="GO:0005634">
    <property type="term" value="C:nucleus"/>
    <property type="evidence" value="ECO:0007669"/>
    <property type="project" value="TreeGrafter"/>
</dbReference>
<dbReference type="CDD" id="cd00056">
    <property type="entry name" value="ENDO3c"/>
    <property type="match status" value="1"/>
</dbReference>
<evidence type="ECO:0000256" key="2">
    <source>
        <dbReference type="ARBA" id="ARBA00022763"/>
    </source>
</evidence>
<evidence type="ECO:0000256" key="6">
    <source>
        <dbReference type="ARBA" id="ARBA00023295"/>
    </source>
</evidence>
<dbReference type="InterPro" id="IPR023170">
    <property type="entry name" value="HhH_base_excis_C"/>
</dbReference>
<gene>
    <name evidence="9" type="ORF">ADEAN_000806500</name>
</gene>
<dbReference type="SMART" id="SM00478">
    <property type="entry name" value="ENDO3c"/>
    <property type="match status" value="1"/>
</dbReference>
<sequence length="204" mass="22700">MLSSQTKDEVTAAAMKGLLAAGLSPQSVKQMPAAQLDAHISKVGFHNKKTEYIKEVSRILLDNYDGQVPTSYADIIALPGVGPKMAHLFLQAADHQVLGIGVDTHVHRISQRFNWVDKGVKTPEDTRKCLESWMPRELWEDVNVLLVGLGQTVCTPVHPKCGQCKLNTVCPNAFKEDKKGKSPRRSPVRDIEDVVEKPRKRARR</sequence>
<dbReference type="GO" id="GO:0006289">
    <property type="term" value="P:nucleotide-excision repair"/>
    <property type="evidence" value="ECO:0007669"/>
    <property type="project" value="TreeGrafter"/>
</dbReference>
<dbReference type="Proteomes" id="UP000515908">
    <property type="component" value="Chromosome 17"/>
</dbReference>
<evidence type="ECO:0000256" key="5">
    <source>
        <dbReference type="ARBA" id="ARBA00023239"/>
    </source>
</evidence>
<feature type="domain" description="HhH-GPD" evidence="8">
    <location>
        <begin position="2"/>
        <end position="152"/>
    </location>
</feature>
<dbReference type="Pfam" id="PF00633">
    <property type="entry name" value="HHH"/>
    <property type="match status" value="1"/>
</dbReference>
<dbReference type="AlphaFoldDB" id="A0A7G2CPS2"/>
<evidence type="ECO:0000259" key="8">
    <source>
        <dbReference type="SMART" id="SM00478"/>
    </source>
</evidence>
<protein>
    <submittedName>
        <fullName evidence="9">HhH-GPD superfamily base excision DNA repair protein/Helix-hairpin-helix motif containing protein, putative</fullName>
    </submittedName>
</protein>